<protein>
    <submittedName>
        <fullName evidence="2">Uncharacterized protein</fullName>
    </submittedName>
</protein>
<evidence type="ECO:0000313" key="3">
    <source>
        <dbReference type="Proteomes" id="UP000011205"/>
    </source>
</evidence>
<comment type="caution">
    <text evidence="2">The sequence shown here is derived from an EMBL/GenBank/DDBJ whole genome shotgun (WGS) entry which is preliminary data.</text>
</comment>
<proteinExistence type="predicted"/>
<evidence type="ECO:0000256" key="1">
    <source>
        <dbReference type="SAM" id="MobiDB-lite"/>
    </source>
</evidence>
<gene>
    <name evidence="2" type="ORF">STVIR_4549</name>
</gene>
<sequence>MAFADGASRVRSGARPAPWRSSATSREPATLAGFSISESENP</sequence>
<evidence type="ECO:0000313" key="2">
    <source>
        <dbReference type="EMBL" id="ELS54490.1"/>
    </source>
</evidence>
<feature type="region of interest" description="Disordered" evidence="1">
    <location>
        <begin position="1"/>
        <end position="42"/>
    </location>
</feature>
<name>L8PDI7_STRVR</name>
<organism evidence="2 3">
    <name type="scientific">Streptomyces viridochromogenes Tue57</name>
    <dbReference type="NCBI Taxonomy" id="1160705"/>
    <lineage>
        <taxon>Bacteria</taxon>
        <taxon>Bacillati</taxon>
        <taxon>Actinomycetota</taxon>
        <taxon>Actinomycetes</taxon>
        <taxon>Kitasatosporales</taxon>
        <taxon>Streptomycetaceae</taxon>
        <taxon>Streptomyces</taxon>
    </lineage>
</organism>
<dbReference type="Proteomes" id="UP000011205">
    <property type="component" value="Unassembled WGS sequence"/>
</dbReference>
<accession>L8PDI7</accession>
<dbReference type="EMBL" id="AMLP01000134">
    <property type="protein sequence ID" value="ELS54490.1"/>
    <property type="molecule type" value="Genomic_DNA"/>
</dbReference>
<reference evidence="2 3" key="1">
    <citation type="journal article" date="2013" name="Genome Announc.">
        <title>Draft Genome Sequence of Streptomyces viridochromogenes Strain Tu57, Producer of Avilamycin.</title>
        <authorList>
            <person name="Gruning B.A."/>
            <person name="Erxleben A."/>
            <person name="Hahnlein A."/>
            <person name="Gunther S."/>
        </authorList>
    </citation>
    <scope>NUCLEOTIDE SEQUENCE [LARGE SCALE GENOMIC DNA]</scope>
    <source>
        <strain evidence="2 3">Tue57</strain>
    </source>
</reference>
<dbReference type="AlphaFoldDB" id="L8PDI7"/>